<dbReference type="PANTHER" id="PTHR20941:SF1">
    <property type="entry name" value="FOLIC ACID SYNTHESIS PROTEIN FOL1"/>
    <property type="match status" value="1"/>
</dbReference>
<comment type="catalytic activity">
    <reaction evidence="1">
        <text>(7,8-dihydropterin-6-yl)methyl diphosphate + 4-aminobenzoate = 7,8-dihydropteroate + diphosphate</text>
        <dbReference type="Rhea" id="RHEA:19949"/>
        <dbReference type="ChEBI" id="CHEBI:17836"/>
        <dbReference type="ChEBI" id="CHEBI:17839"/>
        <dbReference type="ChEBI" id="CHEBI:33019"/>
        <dbReference type="ChEBI" id="CHEBI:72950"/>
        <dbReference type="EC" id="2.5.1.15"/>
    </reaction>
</comment>
<comment type="caution">
    <text evidence="10">The sequence shown here is derived from an EMBL/GenBank/DDBJ whole genome shotgun (WGS) entry which is preliminary data.</text>
</comment>
<dbReference type="GO" id="GO:0046872">
    <property type="term" value="F:metal ion binding"/>
    <property type="evidence" value="ECO:0007669"/>
    <property type="project" value="UniProtKB-KW"/>
</dbReference>
<evidence type="ECO:0000256" key="6">
    <source>
        <dbReference type="ARBA" id="ARBA00022723"/>
    </source>
</evidence>
<dbReference type="InterPro" id="IPR011005">
    <property type="entry name" value="Dihydropteroate_synth-like_sf"/>
</dbReference>
<dbReference type="SUPFAM" id="SSF51717">
    <property type="entry name" value="Dihydropteroate synthetase-like"/>
    <property type="match status" value="1"/>
</dbReference>
<dbReference type="GO" id="GO:0005829">
    <property type="term" value="C:cytosol"/>
    <property type="evidence" value="ECO:0007669"/>
    <property type="project" value="TreeGrafter"/>
</dbReference>
<dbReference type="Pfam" id="PF00809">
    <property type="entry name" value="Pterin_bind"/>
    <property type="match status" value="1"/>
</dbReference>
<evidence type="ECO:0000256" key="2">
    <source>
        <dbReference type="ARBA" id="ARBA00001946"/>
    </source>
</evidence>
<evidence type="ECO:0000313" key="10">
    <source>
        <dbReference type="EMBL" id="EEN82774.1"/>
    </source>
</evidence>
<sequence>MKQTTLNLGGRLFSLAQPQVMGIVNVTPDSFYSGSRVSGEDALCARFEEIVREGGTMIDLGGCSTRPGCTMPSSQEEMDRLRPALKLWRDEYSTVPLSVDTFRADVAAMAVEEYGANLINDIAGGSEDDKMFSTVARLGVPYILMHLEGRVEGMHHEATYLPDVETAVLDYFVRKVDTLRQLGAKDIILDPGFGFSKSPDDNYRLLARCAEALAPLQLPILIGVSRKRMVWQLLESSAAEALNGTTVLHTIALLQGGADILRVHDVRAAVEAIRLVERMRPYLSL</sequence>
<evidence type="ECO:0000313" key="11">
    <source>
        <dbReference type="Proteomes" id="UP000004295"/>
    </source>
</evidence>
<dbReference type="eggNOG" id="COG0294">
    <property type="taxonomic scope" value="Bacteria"/>
</dbReference>
<dbReference type="EMBL" id="ACNN01000020">
    <property type="protein sequence ID" value="EEN82774.1"/>
    <property type="molecule type" value="Genomic_DNA"/>
</dbReference>
<dbReference type="PANTHER" id="PTHR20941">
    <property type="entry name" value="FOLATE SYNTHESIS PROTEINS"/>
    <property type="match status" value="1"/>
</dbReference>
<dbReference type="CDD" id="cd00739">
    <property type="entry name" value="DHPS"/>
    <property type="match status" value="1"/>
</dbReference>
<dbReference type="GO" id="GO:0046656">
    <property type="term" value="P:folic acid biosynthetic process"/>
    <property type="evidence" value="ECO:0007669"/>
    <property type="project" value="UniProtKB-KW"/>
</dbReference>
<evidence type="ECO:0000256" key="4">
    <source>
        <dbReference type="ARBA" id="ARBA00012458"/>
    </source>
</evidence>
<feature type="domain" description="Pterin-binding" evidence="9">
    <location>
        <begin position="18"/>
        <end position="274"/>
    </location>
</feature>
<keyword evidence="5 10" id="KW-0808">Transferase</keyword>
<dbReference type="Gene3D" id="3.20.20.20">
    <property type="entry name" value="Dihydropteroate synthase-like"/>
    <property type="match status" value="1"/>
</dbReference>
<gene>
    <name evidence="10" type="primary">folP</name>
    <name evidence="10" type="ORF">POREN0001_0250</name>
</gene>
<dbReference type="GO" id="GO:0046654">
    <property type="term" value="P:tetrahydrofolate biosynthetic process"/>
    <property type="evidence" value="ECO:0007669"/>
    <property type="project" value="TreeGrafter"/>
</dbReference>
<keyword evidence="11" id="KW-1185">Reference proteome</keyword>
<dbReference type="EC" id="2.5.1.15" evidence="4"/>
<reference evidence="10 11" key="1">
    <citation type="submission" date="2009-04" db="EMBL/GenBank/DDBJ databases">
        <authorList>
            <person name="Sebastian Y."/>
            <person name="Madupu R."/>
            <person name="Durkin A.S."/>
            <person name="Torralba M."/>
            <person name="Methe B."/>
            <person name="Sutton G.G."/>
            <person name="Strausberg R.L."/>
            <person name="Nelson K.E."/>
        </authorList>
    </citation>
    <scope>NUCLEOTIDE SEQUENCE [LARGE SCALE GENOMIC DNA]</scope>
    <source>
        <strain evidence="11">ATCC 35406 / BCRC 14492 / JCM 8526 / NCTC 13058 / HG 370</strain>
    </source>
</reference>
<dbReference type="InterPro" id="IPR000489">
    <property type="entry name" value="Pterin-binding_dom"/>
</dbReference>
<dbReference type="InterPro" id="IPR006390">
    <property type="entry name" value="DHP_synth_dom"/>
</dbReference>
<evidence type="ECO:0000256" key="1">
    <source>
        <dbReference type="ARBA" id="ARBA00000012"/>
    </source>
</evidence>
<dbReference type="AlphaFoldDB" id="C3JAL3"/>
<dbReference type="RefSeq" id="WP_004333693.1">
    <property type="nucleotide sequence ID" value="NZ_ACNN01000020.1"/>
</dbReference>
<keyword evidence="8" id="KW-0289">Folate biosynthesis</keyword>
<dbReference type="PROSITE" id="PS50972">
    <property type="entry name" value="PTERIN_BINDING"/>
    <property type="match status" value="1"/>
</dbReference>
<protein>
    <recommendedName>
        <fullName evidence="4">dihydropteroate synthase</fullName>
        <ecNumber evidence="4">2.5.1.15</ecNumber>
    </recommendedName>
</protein>
<dbReference type="NCBIfam" id="TIGR01496">
    <property type="entry name" value="DHPS"/>
    <property type="match status" value="1"/>
</dbReference>
<comment type="cofactor">
    <cofactor evidence="2">
        <name>Mg(2+)</name>
        <dbReference type="ChEBI" id="CHEBI:18420"/>
    </cofactor>
</comment>
<name>C3JAL3_POREA</name>
<evidence type="ECO:0000256" key="7">
    <source>
        <dbReference type="ARBA" id="ARBA00022842"/>
    </source>
</evidence>
<organism evidence="10 11">
    <name type="scientific">Porphyromonas endodontalis (strain ATCC 35406 / DSM 24491 / JCM 8526 / CCUG 16442 / BCRC 14492 / NCTC 13058 / HG 370)</name>
    <name type="common">Bacteroides endodontalis</name>
    <dbReference type="NCBI Taxonomy" id="553175"/>
    <lineage>
        <taxon>Bacteria</taxon>
        <taxon>Pseudomonadati</taxon>
        <taxon>Bacteroidota</taxon>
        <taxon>Bacteroidia</taxon>
        <taxon>Bacteroidales</taxon>
        <taxon>Porphyromonadaceae</taxon>
        <taxon>Porphyromonas</taxon>
    </lineage>
</organism>
<evidence type="ECO:0000256" key="8">
    <source>
        <dbReference type="ARBA" id="ARBA00022909"/>
    </source>
</evidence>
<evidence type="ECO:0000256" key="5">
    <source>
        <dbReference type="ARBA" id="ARBA00022679"/>
    </source>
</evidence>
<dbReference type="STRING" id="553175.POREN0001_0250"/>
<evidence type="ECO:0000256" key="3">
    <source>
        <dbReference type="ARBA" id="ARBA00004763"/>
    </source>
</evidence>
<dbReference type="GO" id="GO:0004156">
    <property type="term" value="F:dihydropteroate synthase activity"/>
    <property type="evidence" value="ECO:0007669"/>
    <property type="project" value="UniProtKB-EC"/>
</dbReference>
<accession>C3JAL3</accession>
<keyword evidence="7" id="KW-0460">Magnesium</keyword>
<comment type="pathway">
    <text evidence="3">Cofactor biosynthesis; tetrahydrofolate biosynthesis; 7,8-dihydrofolate from 2-amino-4-hydroxy-6-hydroxymethyl-7,8-dihydropteridine diphosphate and 4-aminobenzoate: step 1/2.</text>
</comment>
<dbReference type="Proteomes" id="UP000004295">
    <property type="component" value="Unassembled WGS sequence"/>
</dbReference>
<dbReference type="InterPro" id="IPR045031">
    <property type="entry name" value="DHP_synth-like"/>
</dbReference>
<proteinExistence type="predicted"/>
<dbReference type="GeneID" id="93365251"/>
<keyword evidence="6" id="KW-0479">Metal-binding</keyword>
<evidence type="ECO:0000259" key="9">
    <source>
        <dbReference type="PROSITE" id="PS50972"/>
    </source>
</evidence>